<dbReference type="AlphaFoldDB" id="A0A382X812"/>
<dbReference type="SUPFAM" id="SSF89796">
    <property type="entry name" value="CoA-transferase family III (CaiB/BaiF)"/>
    <property type="match status" value="1"/>
</dbReference>
<dbReference type="EMBL" id="UINC01165746">
    <property type="protein sequence ID" value="SVD67316.1"/>
    <property type="molecule type" value="Genomic_DNA"/>
</dbReference>
<dbReference type="Pfam" id="PF02515">
    <property type="entry name" value="CoA_transf_3"/>
    <property type="match status" value="1"/>
</dbReference>
<name>A0A382X812_9ZZZZ</name>
<dbReference type="InterPro" id="IPR003673">
    <property type="entry name" value="CoA-Trfase_fam_III"/>
</dbReference>
<sequence>MPASPNADSEQQTALGHIRIIEVGDIPAAYAIKALADLGADVIKIEPVGGDPNRWLPPFAGNIEHPERSL</sequence>
<dbReference type="GO" id="GO:0003824">
    <property type="term" value="F:catalytic activity"/>
    <property type="evidence" value="ECO:0007669"/>
    <property type="project" value="InterPro"/>
</dbReference>
<dbReference type="Gene3D" id="3.40.50.10540">
    <property type="entry name" value="Crotonobetainyl-coa:carnitine coa-transferase, domain 1"/>
    <property type="match status" value="1"/>
</dbReference>
<accession>A0A382X812</accession>
<proteinExistence type="predicted"/>
<evidence type="ECO:0008006" key="2">
    <source>
        <dbReference type="Google" id="ProtNLM"/>
    </source>
</evidence>
<gene>
    <name evidence="1" type="ORF">METZ01_LOCUS420170</name>
</gene>
<protein>
    <recommendedName>
        <fullName evidence="2">CoA transferase</fullName>
    </recommendedName>
</protein>
<reference evidence="1" key="1">
    <citation type="submission" date="2018-05" db="EMBL/GenBank/DDBJ databases">
        <authorList>
            <person name="Lanie J.A."/>
            <person name="Ng W.-L."/>
            <person name="Kazmierczak K.M."/>
            <person name="Andrzejewski T.M."/>
            <person name="Davidsen T.M."/>
            <person name="Wayne K.J."/>
            <person name="Tettelin H."/>
            <person name="Glass J.I."/>
            <person name="Rusch D."/>
            <person name="Podicherti R."/>
            <person name="Tsui H.-C.T."/>
            <person name="Winkler M.E."/>
        </authorList>
    </citation>
    <scope>NUCLEOTIDE SEQUENCE</scope>
</reference>
<feature type="non-terminal residue" evidence="1">
    <location>
        <position position="70"/>
    </location>
</feature>
<dbReference type="InterPro" id="IPR023606">
    <property type="entry name" value="CoA-Trfase_III_dom_1_sf"/>
</dbReference>
<organism evidence="1">
    <name type="scientific">marine metagenome</name>
    <dbReference type="NCBI Taxonomy" id="408172"/>
    <lineage>
        <taxon>unclassified sequences</taxon>
        <taxon>metagenomes</taxon>
        <taxon>ecological metagenomes</taxon>
    </lineage>
</organism>
<evidence type="ECO:0000313" key="1">
    <source>
        <dbReference type="EMBL" id="SVD67316.1"/>
    </source>
</evidence>